<dbReference type="PANTHER" id="PTHR43124:SF3">
    <property type="entry name" value="CHLORAMPHENICOL EFFLUX PUMP RV0191"/>
    <property type="match status" value="1"/>
</dbReference>
<dbReference type="InterPro" id="IPR011701">
    <property type="entry name" value="MFS"/>
</dbReference>
<evidence type="ECO:0000259" key="8">
    <source>
        <dbReference type="PROSITE" id="PS50850"/>
    </source>
</evidence>
<feature type="transmembrane region" description="Helical" evidence="7">
    <location>
        <begin position="86"/>
        <end position="108"/>
    </location>
</feature>
<accession>A0A2T0R4Q7</accession>
<keyword evidence="2" id="KW-1003">Cell membrane</keyword>
<dbReference type="SUPFAM" id="SSF103473">
    <property type="entry name" value="MFS general substrate transporter"/>
    <property type="match status" value="1"/>
</dbReference>
<evidence type="ECO:0000256" key="6">
    <source>
        <dbReference type="SAM" id="MobiDB-lite"/>
    </source>
</evidence>
<evidence type="ECO:0000256" key="4">
    <source>
        <dbReference type="ARBA" id="ARBA00022989"/>
    </source>
</evidence>
<evidence type="ECO:0000256" key="1">
    <source>
        <dbReference type="ARBA" id="ARBA00004651"/>
    </source>
</evidence>
<keyword evidence="10" id="KW-1185">Reference proteome</keyword>
<dbReference type="GO" id="GO:0022857">
    <property type="term" value="F:transmembrane transporter activity"/>
    <property type="evidence" value="ECO:0007669"/>
    <property type="project" value="InterPro"/>
</dbReference>
<dbReference type="InterPro" id="IPR050189">
    <property type="entry name" value="MFS_Efflux_Transporters"/>
</dbReference>
<dbReference type="EMBL" id="PVZF01000005">
    <property type="protein sequence ID" value="PRY15319.1"/>
    <property type="molecule type" value="Genomic_DNA"/>
</dbReference>
<dbReference type="InterPro" id="IPR020846">
    <property type="entry name" value="MFS_dom"/>
</dbReference>
<feature type="domain" description="Major facilitator superfamily (MFS) profile" evidence="8">
    <location>
        <begin position="18"/>
        <end position="388"/>
    </location>
</feature>
<dbReference type="CDD" id="cd17324">
    <property type="entry name" value="MFS_NepI_like"/>
    <property type="match status" value="1"/>
</dbReference>
<comment type="subcellular location">
    <subcellularLocation>
        <location evidence="1">Cell membrane</location>
        <topology evidence="1">Multi-pass membrane protein</topology>
    </subcellularLocation>
</comment>
<dbReference type="Proteomes" id="UP000238083">
    <property type="component" value="Unassembled WGS sequence"/>
</dbReference>
<feature type="transmembrane region" description="Helical" evidence="7">
    <location>
        <begin position="114"/>
        <end position="137"/>
    </location>
</feature>
<reference evidence="9 10" key="1">
    <citation type="submission" date="2018-03" db="EMBL/GenBank/DDBJ databases">
        <title>Genomic Encyclopedia of Archaeal and Bacterial Type Strains, Phase II (KMG-II): from individual species to whole genera.</title>
        <authorList>
            <person name="Goeker M."/>
        </authorList>
    </citation>
    <scope>NUCLEOTIDE SEQUENCE [LARGE SCALE GENOMIC DNA]</scope>
    <source>
        <strain evidence="9 10">DSM 19711</strain>
    </source>
</reference>
<keyword evidence="3 7" id="KW-0812">Transmembrane</keyword>
<protein>
    <submittedName>
        <fullName evidence="9">Putative MFS family arabinose efflux permease</fullName>
    </submittedName>
</protein>
<dbReference type="OrthoDB" id="2810795at2"/>
<name>A0A2T0R4Q7_9ACTN</name>
<feature type="transmembrane region" description="Helical" evidence="7">
    <location>
        <begin position="214"/>
        <end position="232"/>
    </location>
</feature>
<feature type="transmembrane region" description="Helical" evidence="7">
    <location>
        <begin position="284"/>
        <end position="301"/>
    </location>
</feature>
<feature type="transmembrane region" description="Helical" evidence="7">
    <location>
        <begin position="364"/>
        <end position="383"/>
    </location>
</feature>
<dbReference type="InterPro" id="IPR036259">
    <property type="entry name" value="MFS_trans_sf"/>
</dbReference>
<dbReference type="GO" id="GO:0005886">
    <property type="term" value="C:plasma membrane"/>
    <property type="evidence" value="ECO:0007669"/>
    <property type="project" value="UniProtKB-SubCell"/>
</dbReference>
<feature type="region of interest" description="Disordered" evidence="6">
    <location>
        <begin position="385"/>
        <end position="406"/>
    </location>
</feature>
<dbReference type="Gene3D" id="1.20.1250.20">
    <property type="entry name" value="MFS general substrate transporter like domains"/>
    <property type="match status" value="1"/>
</dbReference>
<feature type="transmembrane region" description="Helical" evidence="7">
    <location>
        <begin position="307"/>
        <end position="326"/>
    </location>
</feature>
<sequence>MPPRRSPSLRSPSRRSLPAIALLSAALFAAVTTELLPVGLLPQLADAFGVDEAGIGWWVTAYAVVVALGAVPLTSALTRLRRRTGLVLLLLAYALSNAVIVLAPGYAVALVARLIGGLAHAGIFSAAVATAVALVPVQRRGRALAVVNGGVALALTLGVPLGTAVGEAAGWRWAFGGTSVLLLVLAAGALRLVPGDLAAGGHAPAVLPALRRPGLPAVALATTAITLGQYTVFTYVTPVVLASGVRLEHVSLVLFGYGAAGFAGVLVAGLVADRHPVAGLRATVAVLLACVVAVLLVGAAAPTVAVVAVWGAAFGALPTLVQTVALRVTDGSDAAPAVVNATFNVGIGGGAVLGGALLEAGPAGQAAVAGGLVLLGLLLTGAARAGGGGQAHATGVRSPDVRRTVP</sequence>
<evidence type="ECO:0000256" key="5">
    <source>
        <dbReference type="ARBA" id="ARBA00023136"/>
    </source>
</evidence>
<evidence type="ECO:0000256" key="7">
    <source>
        <dbReference type="SAM" id="Phobius"/>
    </source>
</evidence>
<dbReference type="AlphaFoldDB" id="A0A2T0R4Q7"/>
<feature type="transmembrane region" description="Helical" evidence="7">
    <location>
        <begin position="171"/>
        <end position="193"/>
    </location>
</feature>
<feature type="transmembrane region" description="Helical" evidence="7">
    <location>
        <begin position="144"/>
        <end position="165"/>
    </location>
</feature>
<keyword evidence="4 7" id="KW-1133">Transmembrane helix</keyword>
<evidence type="ECO:0000313" key="9">
    <source>
        <dbReference type="EMBL" id="PRY15319.1"/>
    </source>
</evidence>
<evidence type="ECO:0000313" key="10">
    <source>
        <dbReference type="Proteomes" id="UP000238083"/>
    </source>
</evidence>
<dbReference type="RefSeq" id="WP_106210613.1">
    <property type="nucleotide sequence ID" value="NZ_PVZF01000005.1"/>
</dbReference>
<gene>
    <name evidence="9" type="ORF">CLV37_105247</name>
</gene>
<dbReference type="PANTHER" id="PTHR43124">
    <property type="entry name" value="PURINE EFFLUX PUMP PBUE"/>
    <property type="match status" value="1"/>
</dbReference>
<dbReference type="Pfam" id="PF07690">
    <property type="entry name" value="MFS_1"/>
    <property type="match status" value="1"/>
</dbReference>
<feature type="transmembrane region" description="Helical" evidence="7">
    <location>
        <begin position="338"/>
        <end position="358"/>
    </location>
</feature>
<feature type="transmembrane region" description="Helical" evidence="7">
    <location>
        <begin position="252"/>
        <end position="272"/>
    </location>
</feature>
<evidence type="ECO:0000256" key="3">
    <source>
        <dbReference type="ARBA" id="ARBA00022692"/>
    </source>
</evidence>
<evidence type="ECO:0000256" key="2">
    <source>
        <dbReference type="ARBA" id="ARBA00022475"/>
    </source>
</evidence>
<proteinExistence type="predicted"/>
<comment type="caution">
    <text evidence="9">The sequence shown here is derived from an EMBL/GenBank/DDBJ whole genome shotgun (WGS) entry which is preliminary data.</text>
</comment>
<feature type="transmembrane region" description="Helical" evidence="7">
    <location>
        <begin position="57"/>
        <end position="74"/>
    </location>
</feature>
<organism evidence="9 10">
    <name type="scientific">Kineococcus rhizosphaerae</name>
    <dbReference type="NCBI Taxonomy" id="559628"/>
    <lineage>
        <taxon>Bacteria</taxon>
        <taxon>Bacillati</taxon>
        <taxon>Actinomycetota</taxon>
        <taxon>Actinomycetes</taxon>
        <taxon>Kineosporiales</taxon>
        <taxon>Kineosporiaceae</taxon>
        <taxon>Kineococcus</taxon>
    </lineage>
</organism>
<dbReference type="PROSITE" id="PS50850">
    <property type="entry name" value="MFS"/>
    <property type="match status" value="1"/>
</dbReference>
<keyword evidence="5 7" id="KW-0472">Membrane</keyword>